<dbReference type="RefSeq" id="WP_110067494.1">
    <property type="nucleotide sequence ID" value="NZ_QGTW01000020.1"/>
</dbReference>
<comment type="function">
    <text evidence="1">Is involved in L-lactate degradation and allows cells to grow with lactate as the sole carbon source.</text>
</comment>
<dbReference type="InterPro" id="IPR022823">
    <property type="entry name" value="LutC"/>
</dbReference>
<dbReference type="InterPro" id="IPR024185">
    <property type="entry name" value="FTHF_cligase-like_sf"/>
</dbReference>
<feature type="domain" description="LUD" evidence="2">
    <location>
        <begin position="55"/>
        <end position="236"/>
    </location>
</feature>
<organism evidence="3 4">
    <name type="scientific">Cytobacillus oceanisediminis</name>
    <dbReference type="NCBI Taxonomy" id="665099"/>
    <lineage>
        <taxon>Bacteria</taxon>
        <taxon>Bacillati</taxon>
        <taxon>Bacillota</taxon>
        <taxon>Bacilli</taxon>
        <taxon>Bacillales</taxon>
        <taxon>Bacillaceae</taxon>
        <taxon>Cytobacillus</taxon>
    </lineage>
</organism>
<dbReference type="GO" id="GO:0006089">
    <property type="term" value="P:lactate metabolic process"/>
    <property type="evidence" value="ECO:0007669"/>
    <property type="project" value="UniProtKB-UniRule"/>
</dbReference>
<name>A0A2V2ZMX0_9BACI</name>
<evidence type="ECO:0000313" key="4">
    <source>
        <dbReference type="Proteomes" id="UP000247150"/>
    </source>
</evidence>
<dbReference type="InterPro" id="IPR003741">
    <property type="entry name" value="LUD_dom"/>
</dbReference>
<dbReference type="EMBL" id="QGTW01000020">
    <property type="protein sequence ID" value="PWW19480.1"/>
    <property type="molecule type" value="Genomic_DNA"/>
</dbReference>
<accession>A0A2V2ZMX0</accession>
<protein>
    <recommendedName>
        <fullName evidence="1">Lactate utilization protein C</fullName>
    </recommendedName>
</protein>
<proteinExistence type="inferred from homology"/>
<gene>
    <name evidence="1" type="primary">lutC</name>
    <name evidence="3" type="ORF">DFO73_12050</name>
</gene>
<dbReference type="OrthoDB" id="9794157at2"/>
<dbReference type="Proteomes" id="UP000247150">
    <property type="component" value="Unassembled WGS sequence"/>
</dbReference>
<evidence type="ECO:0000256" key="1">
    <source>
        <dbReference type="HAMAP-Rule" id="MF_02104"/>
    </source>
</evidence>
<dbReference type="PANTHER" id="PTHR43682:SF1">
    <property type="entry name" value="LACTATE UTILIZATION PROTEIN C"/>
    <property type="match status" value="1"/>
</dbReference>
<dbReference type="HAMAP" id="MF_02104">
    <property type="entry name" value="LutC"/>
    <property type="match status" value="1"/>
</dbReference>
<comment type="similarity">
    <text evidence="1">Belongs to the LutC/YkgG family.</text>
</comment>
<dbReference type="Gene3D" id="3.40.50.10420">
    <property type="entry name" value="NagB/RpiA/CoA transferase-like"/>
    <property type="match status" value="1"/>
</dbReference>
<comment type="caution">
    <text evidence="3">The sequence shown here is derived from an EMBL/GenBank/DDBJ whole genome shotgun (WGS) entry which is preliminary data.</text>
</comment>
<reference evidence="3 4" key="1">
    <citation type="submission" date="2018-05" db="EMBL/GenBank/DDBJ databases">
        <title>Freshwater and sediment microbial communities from various areas in North America, analyzing microbe dynamics in response to fracking.</title>
        <authorList>
            <person name="Lamendella R."/>
        </authorList>
    </citation>
    <scope>NUCLEOTIDE SEQUENCE [LARGE SCALE GENOMIC DNA]</scope>
    <source>
        <strain evidence="3 4">15_TX</strain>
    </source>
</reference>
<evidence type="ECO:0000259" key="2">
    <source>
        <dbReference type="Pfam" id="PF02589"/>
    </source>
</evidence>
<dbReference type="InterPro" id="IPR037171">
    <property type="entry name" value="NagB/RpiA_transferase-like"/>
</dbReference>
<sequence>MSGTVQNRDAFLSKVASRLGREKRTSGVDRPKWSYRPQDAVLKEADADELLEALKNQCTIIHTDLLVTDADNLPDILKKIVAEYGGGPVVTWKDERFGQFGLSPLFKEIWPKENVEVHEWDYSLEKRNIGYAEHANIGITISDITLAESGTAVLFSGKNRGRTVSFLPAASVILIPKSSLVPRMTQAARLIRERVELGEQVASCINFITGPSNSADIEMNLVVGVHGPVKAAYIVIEDL</sequence>
<dbReference type="PANTHER" id="PTHR43682">
    <property type="entry name" value="LACTATE UTILIZATION PROTEIN C"/>
    <property type="match status" value="1"/>
</dbReference>
<dbReference type="SUPFAM" id="SSF100950">
    <property type="entry name" value="NagB/RpiA/CoA transferase-like"/>
    <property type="match status" value="1"/>
</dbReference>
<dbReference type="AlphaFoldDB" id="A0A2V2ZMX0"/>
<evidence type="ECO:0000313" key="3">
    <source>
        <dbReference type="EMBL" id="PWW19480.1"/>
    </source>
</evidence>
<dbReference type="Pfam" id="PF02589">
    <property type="entry name" value="LUD_dom"/>
    <property type="match status" value="1"/>
</dbReference>